<evidence type="ECO:0000313" key="1">
    <source>
        <dbReference type="EMBL" id="JAH78995.1"/>
    </source>
</evidence>
<name>A0A0E9VNL6_ANGAN</name>
<dbReference type="AlphaFoldDB" id="A0A0E9VNL6"/>
<organism evidence="1">
    <name type="scientific">Anguilla anguilla</name>
    <name type="common">European freshwater eel</name>
    <name type="synonym">Muraena anguilla</name>
    <dbReference type="NCBI Taxonomy" id="7936"/>
    <lineage>
        <taxon>Eukaryota</taxon>
        <taxon>Metazoa</taxon>
        <taxon>Chordata</taxon>
        <taxon>Craniata</taxon>
        <taxon>Vertebrata</taxon>
        <taxon>Euteleostomi</taxon>
        <taxon>Actinopterygii</taxon>
        <taxon>Neopterygii</taxon>
        <taxon>Teleostei</taxon>
        <taxon>Anguilliformes</taxon>
        <taxon>Anguillidae</taxon>
        <taxon>Anguilla</taxon>
    </lineage>
</organism>
<dbReference type="EMBL" id="GBXM01029582">
    <property type="protein sequence ID" value="JAH78995.1"/>
    <property type="molecule type" value="Transcribed_RNA"/>
</dbReference>
<reference evidence="1" key="1">
    <citation type="submission" date="2014-11" db="EMBL/GenBank/DDBJ databases">
        <authorList>
            <person name="Amaro Gonzalez C."/>
        </authorList>
    </citation>
    <scope>NUCLEOTIDE SEQUENCE</scope>
</reference>
<reference evidence="1" key="2">
    <citation type="journal article" date="2015" name="Fish Shellfish Immunol.">
        <title>Early steps in the European eel (Anguilla anguilla)-Vibrio vulnificus interaction in the gills: Role of the RtxA13 toxin.</title>
        <authorList>
            <person name="Callol A."/>
            <person name="Pajuelo D."/>
            <person name="Ebbesson L."/>
            <person name="Teles M."/>
            <person name="MacKenzie S."/>
            <person name="Amaro C."/>
        </authorList>
    </citation>
    <scope>NUCLEOTIDE SEQUENCE</scope>
</reference>
<sequence length="30" mass="3411">MNRHILHGLHKPLLRFSSSSIPLLKNSSKV</sequence>
<accession>A0A0E9VNL6</accession>
<proteinExistence type="predicted"/>
<protein>
    <submittedName>
        <fullName evidence="1">Uncharacterized protein</fullName>
    </submittedName>
</protein>